<keyword evidence="3" id="KW-1185">Reference proteome</keyword>
<organism evidence="2 3">
    <name type="scientific">Methanoplanus limicola DSM 2279</name>
    <dbReference type="NCBI Taxonomy" id="937775"/>
    <lineage>
        <taxon>Archaea</taxon>
        <taxon>Methanobacteriati</taxon>
        <taxon>Methanobacteriota</taxon>
        <taxon>Stenosarchaea group</taxon>
        <taxon>Methanomicrobia</taxon>
        <taxon>Methanomicrobiales</taxon>
        <taxon>Methanomicrobiaceae</taxon>
        <taxon>Methanoplanus</taxon>
    </lineage>
</organism>
<feature type="region of interest" description="Disordered" evidence="1">
    <location>
        <begin position="180"/>
        <end position="204"/>
    </location>
</feature>
<proteinExistence type="predicted"/>
<evidence type="ECO:0000313" key="2">
    <source>
        <dbReference type="EMBL" id="EHQ34570.1"/>
    </source>
</evidence>
<evidence type="ECO:0000256" key="1">
    <source>
        <dbReference type="SAM" id="MobiDB-lite"/>
    </source>
</evidence>
<dbReference type="InterPro" id="IPR036388">
    <property type="entry name" value="WH-like_DNA-bd_sf"/>
</dbReference>
<dbReference type="HOGENOM" id="CLU_080075_0_1_2"/>
<evidence type="ECO:0000313" key="3">
    <source>
        <dbReference type="Proteomes" id="UP000005741"/>
    </source>
</evidence>
<feature type="compositionally biased region" description="Low complexity" evidence="1">
    <location>
        <begin position="189"/>
        <end position="201"/>
    </location>
</feature>
<dbReference type="EMBL" id="CM001436">
    <property type="protein sequence ID" value="EHQ34570.1"/>
    <property type="molecule type" value="Genomic_DNA"/>
</dbReference>
<sequence>MSRGITGALHHTDYGWIIMPEPPEYMFACEFEKVSVEGRAMKIPSGKKPVGDVFISGALTERSLNKMQKRVFMRVADATGVFIVSAQENSPMAEGMLSLKVPSFISVYGTLSSGYYEGSLRPLVIPYTVKEISSGVRDILVTETAKRTVQRIKGSGKPVSGDIIPVLNSAKLILDTVKETGSSKTAPPSGGSADGASAQSSVTDDDSLRDGVIIPIIESGSGKKGILMDELFEKCRSAGIPDEKTKSILVEMLEEGDCYMPPGGYLKLL</sequence>
<evidence type="ECO:0008006" key="4">
    <source>
        <dbReference type="Google" id="ProtNLM"/>
    </source>
</evidence>
<protein>
    <recommendedName>
        <fullName evidence="4">Nucleic acid binding OB-fold tRNA/helicase-type</fullName>
    </recommendedName>
</protein>
<name>H1Z1P4_9EURY</name>
<dbReference type="AlphaFoldDB" id="H1Z1P4"/>
<gene>
    <name evidence="2" type="ORF">Metlim_0431</name>
</gene>
<accession>H1Z1P4</accession>
<dbReference type="Gene3D" id="1.10.10.10">
    <property type="entry name" value="Winged helix-like DNA-binding domain superfamily/Winged helix DNA-binding domain"/>
    <property type="match status" value="1"/>
</dbReference>
<dbReference type="Proteomes" id="UP000005741">
    <property type="component" value="Chromosome"/>
</dbReference>
<reference evidence="2 3" key="1">
    <citation type="submission" date="2011-10" db="EMBL/GenBank/DDBJ databases">
        <title>The Improved High-Quality Draft genome of Methanoplanus limicola DSM 2279.</title>
        <authorList>
            <consortium name="US DOE Joint Genome Institute (JGI-PGF)"/>
            <person name="Lucas S."/>
            <person name="Copeland A."/>
            <person name="Lapidus A."/>
            <person name="Glavina del Rio T."/>
            <person name="Dalin E."/>
            <person name="Tice H."/>
            <person name="Bruce D."/>
            <person name="Goodwin L."/>
            <person name="Pitluck S."/>
            <person name="Peters L."/>
            <person name="Mikhailova N."/>
            <person name="Lu M."/>
            <person name="Kyrpides N."/>
            <person name="Mavromatis K."/>
            <person name="Ivanova N."/>
            <person name="Markowitz V."/>
            <person name="Cheng J.-F."/>
            <person name="Hugenholtz P."/>
            <person name="Woyke T."/>
            <person name="Wu D."/>
            <person name="Wirth R."/>
            <person name="Brambilla E.-M."/>
            <person name="Klenk H.-P."/>
            <person name="Eisen J.A."/>
        </authorList>
    </citation>
    <scope>NUCLEOTIDE SEQUENCE [LARGE SCALE GENOMIC DNA]</scope>
    <source>
        <strain evidence="2 3">DSM 2279</strain>
    </source>
</reference>
<dbReference type="InParanoid" id="H1Z1P4"/>
<dbReference type="STRING" id="937775.Metlim_0431"/>